<gene>
    <name evidence="1" type="ORF">EXIGLDRAFT_841365</name>
</gene>
<keyword evidence="2" id="KW-1185">Reference proteome</keyword>
<protein>
    <recommendedName>
        <fullName evidence="3">F-box domain-containing protein</fullName>
    </recommendedName>
</protein>
<dbReference type="Proteomes" id="UP000077266">
    <property type="component" value="Unassembled WGS sequence"/>
</dbReference>
<dbReference type="OrthoDB" id="2998253at2759"/>
<name>A0A165DX70_EXIGL</name>
<organism evidence="1 2">
    <name type="scientific">Exidia glandulosa HHB12029</name>
    <dbReference type="NCBI Taxonomy" id="1314781"/>
    <lineage>
        <taxon>Eukaryota</taxon>
        <taxon>Fungi</taxon>
        <taxon>Dikarya</taxon>
        <taxon>Basidiomycota</taxon>
        <taxon>Agaricomycotina</taxon>
        <taxon>Agaricomycetes</taxon>
        <taxon>Auriculariales</taxon>
        <taxon>Exidiaceae</taxon>
        <taxon>Exidia</taxon>
    </lineage>
</organism>
<accession>A0A165DX70</accession>
<dbReference type="EMBL" id="KV426183">
    <property type="protein sequence ID" value="KZV85575.1"/>
    <property type="molecule type" value="Genomic_DNA"/>
</dbReference>
<reference evidence="1 2" key="1">
    <citation type="journal article" date="2016" name="Mol. Biol. Evol.">
        <title>Comparative Genomics of Early-Diverging Mushroom-Forming Fungi Provides Insights into the Origins of Lignocellulose Decay Capabilities.</title>
        <authorList>
            <person name="Nagy L.G."/>
            <person name="Riley R."/>
            <person name="Tritt A."/>
            <person name="Adam C."/>
            <person name="Daum C."/>
            <person name="Floudas D."/>
            <person name="Sun H."/>
            <person name="Yadav J.S."/>
            <person name="Pangilinan J."/>
            <person name="Larsson K.H."/>
            <person name="Matsuura K."/>
            <person name="Barry K."/>
            <person name="Labutti K."/>
            <person name="Kuo R."/>
            <person name="Ohm R.A."/>
            <person name="Bhattacharya S.S."/>
            <person name="Shirouzu T."/>
            <person name="Yoshinaga Y."/>
            <person name="Martin F.M."/>
            <person name="Grigoriev I.V."/>
            <person name="Hibbett D.S."/>
        </authorList>
    </citation>
    <scope>NUCLEOTIDE SEQUENCE [LARGE SCALE GENOMIC DNA]</scope>
    <source>
        <strain evidence="1 2">HHB12029</strain>
    </source>
</reference>
<dbReference type="InParanoid" id="A0A165DX70"/>
<proteinExistence type="predicted"/>
<evidence type="ECO:0000313" key="2">
    <source>
        <dbReference type="Proteomes" id="UP000077266"/>
    </source>
</evidence>
<sequence>MQATHSPVSSSPIDRVNDDLLSMIFLLACEPPMWRTDPEWIGNITLTLVCRRWRHHALSLATLWATLSWEAGMRAEHALAILERSAADDITVSIRFVAHHSRTFSQLSAADITNGHAVVRAIAQKTHRKRITRLGFQLTAEAWDEDVFGPFLVQGKPLPMPSLRSLAIYTWDSEEIASARPIRIRAFNLENISIESCNVWAWCMYAGARTTHVSIGGFTLKLGYIATLLEFAPNLERLTIGSLFRPTHIDNDISPEAVIRVRRSLSAHPHAGSRLTHFDAVSVVAPGLALLCQILPTQLCVPNMALVRPAPVDDDDDDWLEFLMIPRIASVSEEINISAHATFVTLRSADDTKTRTLSCTTGHIDHITILRALANAHLPMWDTVQTLTINILQWSALLDPLREAGITQMGALQSLTINVDQREAEDYFDEIVEDDSAWLKFPVLEKVHVVVCGSDSAAEPTFELVLNVIRALIPIIRDIGAIRMLGGVLDLRAWAAAPGLKTAFRERCKEIAEEQEEEEGPTAVSLVARHLSLLP</sequence>
<evidence type="ECO:0000313" key="1">
    <source>
        <dbReference type="EMBL" id="KZV85575.1"/>
    </source>
</evidence>
<dbReference type="AlphaFoldDB" id="A0A165DX70"/>
<evidence type="ECO:0008006" key="3">
    <source>
        <dbReference type="Google" id="ProtNLM"/>
    </source>
</evidence>